<accession>A0AAD7P2H8</accession>
<reference evidence="2" key="1">
    <citation type="submission" date="2023-03" db="EMBL/GenBank/DDBJ databases">
        <title>Massive genome expansion in bonnet fungi (Mycena s.s.) driven by repeated elements and novel gene families across ecological guilds.</title>
        <authorList>
            <consortium name="Lawrence Berkeley National Laboratory"/>
            <person name="Harder C.B."/>
            <person name="Miyauchi S."/>
            <person name="Viragh M."/>
            <person name="Kuo A."/>
            <person name="Thoen E."/>
            <person name="Andreopoulos B."/>
            <person name="Lu D."/>
            <person name="Skrede I."/>
            <person name="Drula E."/>
            <person name="Henrissat B."/>
            <person name="Morin E."/>
            <person name="Kohler A."/>
            <person name="Barry K."/>
            <person name="LaButti K."/>
            <person name="Morin E."/>
            <person name="Salamov A."/>
            <person name="Lipzen A."/>
            <person name="Mereny Z."/>
            <person name="Hegedus B."/>
            <person name="Baldrian P."/>
            <person name="Stursova M."/>
            <person name="Weitz H."/>
            <person name="Taylor A."/>
            <person name="Grigoriev I.V."/>
            <person name="Nagy L.G."/>
            <person name="Martin F."/>
            <person name="Kauserud H."/>
        </authorList>
    </citation>
    <scope>NUCLEOTIDE SEQUENCE</scope>
    <source>
        <strain evidence="2">CBHHK188m</strain>
    </source>
</reference>
<protein>
    <submittedName>
        <fullName evidence="2">Uncharacterized protein</fullName>
    </submittedName>
</protein>
<dbReference type="AlphaFoldDB" id="A0AAD7P2H8"/>
<dbReference type="Proteomes" id="UP001215280">
    <property type="component" value="Unassembled WGS sequence"/>
</dbReference>
<proteinExistence type="predicted"/>
<evidence type="ECO:0000313" key="2">
    <source>
        <dbReference type="EMBL" id="KAJ7784982.1"/>
    </source>
</evidence>
<comment type="caution">
    <text evidence="2">The sequence shown here is derived from an EMBL/GenBank/DDBJ whole genome shotgun (WGS) entry which is preliminary data.</text>
</comment>
<feature type="region of interest" description="Disordered" evidence="1">
    <location>
        <begin position="41"/>
        <end position="124"/>
    </location>
</feature>
<name>A0AAD7P2H8_9AGAR</name>
<dbReference type="EMBL" id="JARJLG010000001">
    <property type="protein sequence ID" value="KAJ7784982.1"/>
    <property type="molecule type" value="Genomic_DNA"/>
</dbReference>
<feature type="compositionally biased region" description="Acidic residues" evidence="1">
    <location>
        <begin position="48"/>
        <end position="64"/>
    </location>
</feature>
<evidence type="ECO:0000313" key="3">
    <source>
        <dbReference type="Proteomes" id="UP001215280"/>
    </source>
</evidence>
<evidence type="ECO:0000256" key="1">
    <source>
        <dbReference type="SAM" id="MobiDB-lite"/>
    </source>
</evidence>
<organism evidence="2 3">
    <name type="scientific">Mycena maculata</name>
    <dbReference type="NCBI Taxonomy" id="230809"/>
    <lineage>
        <taxon>Eukaryota</taxon>
        <taxon>Fungi</taxon>
        <taxon>Dikarya</taxon>
        <taxon>Basidiomycota</taxon>
        <taxon>Agaricomycotina</taxon>
        <taxon>Agaricomycetes</taxon>
        <taxon>Agaricomycetidae</taxon>
        <taxon>Agaricales</taxon>
        <taxon>Marasmiineae</taxon>
        <taxon>Mycenaceae</taxon>
        <taxon>Mycena</taxon>
    </lineage>
</organism>
<gene>
    <name evidence="2" type="ORF">DFH07DRAFT_763598</name>
</gene>
<keyword evidence="3" id="KW-1185">Reference proteome</keyword>
<sequence>MPPAHRCPYCHSSRPTHAAVNRHISQRSACHQKWRESLSISISVTREESEEPEPEAAPDSEDPETLTRAVSPAFFSHDPLEDEDEDETFGPPPRAASPDPEPEDRAPSPNFSRFIEPFPGEEKFPRHETFIEASAGTVGRGETLFERMQAEQAAAELGPYAPFVDGEEWDLASWLSKNVSQTATDAYLKLPITQRHTKVSYHNNHAYMQKVDQLPTGPGWKCEIVTVAGNQLDENDEMMKEDLELWKR</sequence>